<evidence type="ECO:0000313" key="1">
    <source>
        <dbReference type="EMBL" id="MFC6154221.1"/>
    </source>
</evidence>
<reference evidence="2" key="1">
    <citation type="journal article" date="2019" name="Int. J. Syst. Evol. Microbiol.">
        <title>The Global Catalogue of Microorganisms (GCM) 10K type strain sequencing project: providing services to taxonomists for standard genome sequencing and annotation.</title>
        <authorList>
            <consortium name="The Broad Institute Genomics Platform"/>
            <consortium name="The Broad Institute Genome Sequencing Center for Infectious Disease"/>
            <person name="Wu L."/>
            <person name="Ma J."/>
        </authorList>
    </citation>
    <scope>NUCLEOTIDE SEQUENCE [LARGE SCALE GENOMIC DNA]</scope>
    <source>
        <strain evidence="2">DFY28</strain>
    </source>
</reference>
<dbReference type="Proteomes" id="UP001596098">
    <property type="component" value="Unassembled WGS sequence"/>
</dbReference>
<dbReference type="RefSeq" id="WP_128221594.1">
    <property type="nucleotide sequence ID" value="NZ_CP034929.1"/>
</dbReference>
<protein>
    <submittedName>
        <fullName evidence="1">Uncharacterized protein</fullName>
    </submittedName>
</protein>
<organism evidence="1 2">
    <name type="scientific">Nocardioides yefusunii</name>
    <dbReference type="NCBI Taxonomy" id="2500546"/>
    <lineage>
        <taxon>Bacteria</taxon>
        <taxon>Bacillati</taxon>
        <taxon>Actinomycetota</taxon>
        <taxon>Actinomycetes</taxon>
        <taxon>Propionibacteriales</taxon>
        <taxon>Nocardioidaceae</taxon>
        <taxon>Nocardioides</taxon>
    </lineage>
</organism>
<dbReference type="EMBL" id="JBHSQI010000005">
    <property type="protein sequence ID" value="MFC6154221.1"/>
    <property type="molecule type" value="Genomic_DNA"/>
</dbReference>
<gene>
    <name evidence="1" type="ORF">ACFPWU_11190</name>
</gene>
<sequence length="139" mass="15388">MHVLEIDGHRYSVDHTAPRLVMLSIIATTQRAVLDGIIDGSGAPLGEEFLTVLDDQHAQVHRLTAGACSCGLVTEDIRGFGGHRDFDGVEPAATYIAADHDGWWAMACQACRTSTRALDRRDAQRLVHHHVCEWDLDRF</sequence>
<proteinExistence type="predicted"/>
<keyword evidence="2" id="KW-1185">Reference proteome</keyword>
<evidence type="ECO:0000313" key="2">
    <source>
        <dbReference type="Proteomes" id="UP001596098"/>
    </source>
</evidence>
<accession>A0ABW1QXP1</accession>
<comment type="caution">
    <text evidence="1">The sequence shown here is derived from an EMBL/GenBank/DDBJ whole genome shotgun (WGS) entry which is preliminary data.</text>
</comment>
<name>A0ABW1QXP1_9ACTN</name>